<dbReference type="InterPro" id="IPR003594">
    <property type="entry name" value="HATPase_dom"/>
</dbReference>
<evidence type="ECO:0000256" key="10">
    <source>
        <dbReference type="ARBA" id="ARBA00070616"/>
    </source>
</evidence>
<keyword evidence="6" id="KW-0418">Kinase</keyword>
<dbReference type="InterPro" id="IPR000014">
    <property type="entry name" value="PAS"/>
</dbReference>
<dbReference type="Gene3D" id="3.30.565.10">
    <property type="entry name" value="Histidine kinase-like ATPase, C-terminal domain"/>
    <property type="match status" value="1"/>
</dbReference>
<dbReference type="InterPro" id="IPR001610">
    <property type="entry name" value="PAC"/>
</dbReference>
<dbReference type="GO" id="GO:0006355">
    <property type="term" value="P:regulation of DNA-templated transcription"/>
    <property type="evidence" value="ECO:0007669"/>
    <property type="project" value="InterPro"/>
</dbReference>
<dbReference type="CDD" id="cd00130">
    <property type="entry name" value="PAS"/>
    <property type="match status" value="4"/>
</dbReference>
<dbReference type="InterPro" id="IPR036890">
    <property type="entry name" value="HATPase_C_sf"/>
</dbReference>
<dbReference type="InterPro" id="IPR013656">
    <property type="entry name" value="PAS_4"/>
</dbReference>
<dbReference type="InterPro" id="IPR005467">
    <property type="entry name" value="His_kinase_dom"/>
</dbReference>
<dbReference type="GO" id="GO:0005524">
    <property type="term" value="F:ATP binding"/>
    <property type="evidence" value="ECO:0007669"/>
    <property type="project" value="UniProtKB-KW"/>
</dbReference>
<evidence type="ECO:0000256" key="5">
    <source>
        <dbReference type="ARBA" id="ARBA00022741"/>
    </source>
</evidence>
<dbReference type="SMART" id="SM00448">
    <property type="entry name" value="REC"/>
    <property type="match status" value="1"/>
</dbReference>
<evidence type="ECO:0000256" key="2">
    <source>
        <dbReference type="ARBA" id="ARBA00012438"/>
    </source>
</evidence>
<dbReference type="SMART" id="SM00388">
    <property type="entry name" value="HisKA"/>
    <property type="match status" value="1"/>
</dbReference>
<feature type="transmembrane region" description="Helical" evidence="12">
    <location>
        <begin position="199"/>
        <end position="217"/>
    </location>
</feature>
<dbReference type="SUPFAM" id="SSF47384">
    <property type="entry name" value="Homodimeric domain of signal transducing histidine kinase"/>
    <property type="match status" value="1"/>
</dbReference>
<dbReference type="InterPro" id="IPR001789">
    <property type="entry name" value="Sig_transdc_resp-reg_receiver"/>
</dbReference>
<comment type="function">
    <text evidence="9">Putative oxygen sensor; modulates the activity of FixJ, a transcriptional activator of nitrogen fixation fixK gene. FixL probably acts as a kinase that phosphorylates FixJ.</text>
</comment>
<keyword evidence="4" id="KW-0808">Transferase</keyword>
<dbReference type="SMART" id="SM00086">
    <property type="entry name" value="PAC"/>
    <property type="match status" value="5"/>
</dbReference>
<dbReference type="SUPFAM" id="SSF55785">
    <property type="entry name" value="PYP-like sensor domain (PAS domain)"/>
    <property type="match status" value="4"/>
</dbReference>
<keyword evidence="3 11" id="KW-0597">Phosphoprotein</keyword>
<dbReference type="PRINTS" id="PR00344">
    <property type="entry name" value="BCTRLSENSOR"/>
</dbReference>
<keyword evidence="7" id="KW-0067">ATP-binding</keyword>
<dbReference type="SUPFAM" id="SSF52172">
    <property type="entry name" value="CheY-like"/>
    <property type="match status" value="1"/>
</dbReference>
<dbReference type="PROSITE" id="PS50112">
    <property type="entry name" value="PAS"/>
    <property type="match status" value="3"/>
</dbReference>
<feature type="domain" description="PAS" evidence="15">
    <location>
        <begin position="606"/>
        <end position="677"/>
    </location>
</feature>
<dbReference type="Gene3D" id="3.40.50.2300">
    <property type="match status" value="1"/>
</dbReference>
<evidence type="ECO:0000259" key="15">
    <source>
        <dbReference type="PROSITE" id="PS50112"/>
    </source>
</evidence>
<evidence type="ECO:0000256" key="9">
    <source>
        <dbReference type="ARBA" id="ARBA00059827"/>
    </source>
</evidence>
<accession>A0A3D9H599</accession>
<dbReference type="Gene3D" id="3.30.450.20">
    <property type="entry name" value="PAS domain"/>
    <property type="match status" value="4"/>
</dbReference>
<dbReference type="InterPro" id="IPR013767">
    <property type="entry name" value="PAS_fold"/>
</dbReference>
<dbReference type="Pfam" id="PF00989">
    <property type="entry name" value="PAS"/>
    <property type="match status" value="1"/>
</dbReference>
<dbReference type="PROSITE" id="PS50109">
    <property type="entry name" value="HIS_KIN"/>
    <property type="match status" value="1"/>
</dbReference>
<feature type="domain" description="PAS" evidence="15">
    <location>
        <begin position="477"/>
        <end position="550"/>
    </location>
</feature>
<proteinExistence type="predicted"/>
<dbReference type="GO" id="GO:0000155">
    <property type="term" value="F:phosphorelay sensor kinase activity"/>
    <property type="evidence" value="ECO:0007669"/>
    <property type="project" value="InterPro"/>
</dbReference>
<dbReference type="NCBIfam" id="TIGR00229">
    <property type="entry name" value="sensory_box"/>
    <property type="match status" value="4"/>
</dbReference>
<keyword evidence="8" id="KW-0902">Two-component regulatory system</keyword>
<evidence type="ECO:0000256" key="1">
    <source>
        <dbReference type="ARBA" id="ARBA00000085"/>
    </source>
</evidence>
<keyword evidence="12" id="KW-0472">Membrane</keyword>
<comment type="catalytic activity">
    <reaction evidence="1">
        <text>ATP + protein L-histidine = ADP + protein N-phospho-L-histidine.</text>
        <dbReference type="EC" id="2.7.13.3"/>
    </reaction>
</comment>
<feature type="domain" description="PAS" evidence="15">
    <location>
        <begin position="227"/>
        <end position="297"/>
    </location>
</feature>
<dbReference type="InterPro" id="IPR036097">
    <property type="entry name" value="HisK_dim/P_sf"/>
</dbReference>
<keyword evidence="12" id="KW-0812">Transmembrane</keyword>
<feature type="domain" description="Response regulatory" evidence="14">
    <location>
        <begin position="988"/>
        <end position="1101"/>
    </location>
</feature>
<dbReference type="Pfam" id="PF02518">
    <property type="entry name" value="HATPase_c"/>
    <property type="match status" value="1"/>
</dbReference>
<comment type="caution">
    <text evidence="17">The sequence shown here is derived from an EMBL/GenBank/DDBJ whole genome shotgun (WGS) entry which is preliminary data.</text>
</comment>
<dbReference type="PANTHER" id="PTHR43065:SF46">
    <property type="entry name" value="C4-DICARBOXYLATE TRANSPORT SENSOR PROTEIN DCTB"/>
    <property type="match status" value="1"/>
</dbReference>
<evidence type="ECO:0000256" key="4">
    <source>
        <dbReference type="ARBA" id="ARBA00022679"/>
    </source>
</evidence>
<keyword evidence="5" id="KW-0547">Nucleotide-binding</keyword>
<feature type="transmembrane region" description="Helical" evidence="12">
    <location>
        <begin position="24"/>
        <end position="45"/>
    </location>
</feature>
<evidence type="ECO:0000256" key="7">
    <source>
        <dbReference type="ARBA" id="ARBA00022840"/>
    </source>
</evidence>
<dbReference type="OrthoDB" id="9796100at2"/>
<keyword evidence="18" id="KW-1185">Reference proteome</keyword>
<dbReference type="AlphaFoldDB" id="A0A3D9H599"/>
<dbReference type="PROSITE" id="PS50113">
    <property type="entry name" value="PAC"/>
    <property type="match status" value="3"/>
</dbReference>
<feature type="domain" description="PAC" evidence="16">
    <location>
        <begin position="551"/>
        <end position="605"/>
    </location>
</feature>
<dbReference type="SMART" id="SM00091">
    <property type="entry name" value="PAS"/>
    <property type="match status" value="4"/>
</dbReference>
<protein>
    <recommendedName>
        <fullName evidence="10">Sensor protein FixL</fullName>
        <ecNumber evidence="2">2.7.13.3</ecNumber>
    </recommendedName>
</protein>
<dbReference type="InterPro" id="IPR004358">
    <property type="entry name" value="Sig_transdc_His_kin-like_C"/>
</dbReference>
<feature type="domain" description="Histidine kinase" evidence="13">
    <location>
        <begin position="744"/>
        <end position="967"/>
    </location>
</feature>
<evidence type="ECO:0000256" key="3">
    <source>
        <dbReference type="ARBA" id="ARBA00022553"/>
    </source>
</evidence>
<evidence type="ECO:0000259" key="14">
    <source>
        <dbReference type="PROSITE" id="PS50110"/>
    </source>
</evidence>
<dbReference type="EMBL" id="QRDW01000014">
    <property type="protein sequence ID" value="RED44683.1"/>
    <property type="molecule type" value="Genomic_DNA"/>
</dbReference>
<dbReference type="EC" id="2.7.13.3" evidence="2"/>
<dbReference type="SMART" id="SM00387">
    <property type="entry name" value="HATPase_c"/>
    <property type="match status" value="1"/>
</dbReference>
<evidence type="ECO:0000313" key="17">
    <source>
        <dbReference type="EMBL" id="RED44683.1"/>
    </source>
</evidence>
<dbReference type="Gene3D" id="1.10.287.130">
    <property type="match status" value="1"/>
</dbReference>
<reference evidence="17 18" key="1">
    <citation type="submission" date="2018-07" db="EMBL/GenBank/DDBJ databases">
        <title>Genomic Encyclopedia of Type Strains, Phase III (KMG-III): the genomes of soil and plant-associated and newly described type strains.</title>
        <authorList>
            <person name="Whitman W."/>
        </authorList>
    </citation>
    <scope>NUCLEOTIDE SEQUENCE [LARGE SCALE GENOMIC DNA]</scope>
    <source>
        <strain evidence="17 18">CECT 8488</strain>
    </source>
</reference>
<feature type="domain" description="PAC" evidence="16">
    <location>
        <begin position="428"/>
        <end position="480"/>
    </location>
</feature>
<feature type="modified residue" description="4-aspartylphosphate" evidence="11">
    <location>
        <position position="1038"/>
    </location>
</feature>
<dbReference type="Pfam" id="PF13426">
    <property type="entry name" value="PAS_9"/>
    <property type="match status" value="2"/>
</dbReference>
<dbReference type="RefSeq" id="WP_115939012.1">
    <property type="nucleotide sequence ID" value="NZ_QRDW01000014.1"/>
</dbReference>
<evidence type="ECO:0000256" key="11">
    <source>
        <dbReference type="PROSITE-ProRule" id="PRU00169"/>
    </source>
</evidence>
<dbReference type="SUPFAM" id="SSF55874">
    <property type="entry name" value="ATPase domain of HSP90 chaperone/DNA topoisomerase II/histidine kinase"/>
    <property type="match status" value="1"/>
</dbReference>
<name>A0A3D9H599_9PROT</name>
<dbReference type="InterPro" id="IPR003661">
    <property type="entry name" value="HisK_dim/P_dom"/>
</dbReference>
<dbReference type="Pfam" id="PF08448">
    <property type="entry name" value="PAS_4"/>
    <property type="match status" value="1"/>
</dbReference>
<evidence type="ECO:0000259" key="13">
    <source>
        <dbReference type="PROSITE" id="PS50109"/>
    </source>
</evidence>
<dbReference type="PROSITE" id="PS50110">
    <property type="entry name" value="RESPONSE_REGULATORY"/>
    <property type="match status" value="1"/>
</dbReference>
<dbReference type="PANTHER" id="PTHR43065">
    <property type="entry name" value="SENSOR HISTIDINE KINASE"/>
    <property type="match status" value="1"/>
</dbReference>
<dbReference type="InterPro" id="IPR011006">
    <property type="entry name" value="CheY-like_superfamily"/>
</dbReference>
<keyword evidence="12" id="KW-1133">Transmembrane helix</keyword>
<evidence type="ECO:0000259" key="16">
    <source>
        <dbReference type="PROSITE" id="PS50113"/>
    </source>
</evidence>
<gene>
    <name evidence="17" type="ORF">DFP90_11445</name>
</gene>
<dbReference type="CDD" id="cd00082">
    <property type="entry name" value="HisKA"/>
    <property type="match status" value="1"/>
</dbReference>
<evidence type="ECO:0000256" key="8">
    <source>
        <dbReference type="ARBA" id="ARBA00023012"/>
    </source>
</evidence>
<organism evidence="17 18">
    <name type="scientific">Aestuariispira insulae</name>
    <dbReference type="NCBI Taxonomy" id="1461337"/>
    <lineage>
        <taxon>Bacteria</taxon>
        <taxon>Pseudomonadati</taxon>
        <taxon>Pseudomonadota</taxon>
        <taxon>Alphaproteobacteria</taxon>
        <taxon>Rhodospirillales</taxon>
        <taxon>Kiloniellaceae</taxon>
        <taxon>Aestuariispira</taxon>
    </lineage>
</organism>
<dbReference type="InterPro" id="IPR000700">
    <property type="entry name" value="PAS-assoc_C"/>
</dbReference>
<evidence type="ECO:0000256" key="12">
    <source>
        <dbReference type="SAM" id="Phobius"/>
    </source>
</evidence>
<evidence type="ECO:0000256" key="6">
    <source>
        <dbReference type="ARBA" id="ARBA00022777"/>
    </source>
</evidence>
<evidence type="ECO:0000313" key="18">
    <source>
        <dbReference type="Proteomes" id="UP000256845"/>
    </source>
</evidence>
<dbReference type="Pfam" id="PF00512">
    <property type="entry name" value="HisKA"/>
    <property type="match status" value="1"/>
</dbReference>
<feature type="domain" description="PAC" evidence="16">
    <location>
        <begin position="680"/>
        <end position="731"/>
    </location>
</feature>
<dbReference type="Pfam" id="PF00072">
    <property type="entry name" value="Response_reg"/>
    <property type="match status" value="1"/>
</dbReference>
<dbReference type="FunFam" id="3.30.450.20:FF:000060">
    <property type="entry name" value="Sensor protein FixL"/>
    <property type="match status" value="1"/>
</dbReference>
<dbReference type="Proteomes" id="UP000256845">
    <property type="component" value="Unassembled WGS sequence"/>
</dbReference>
<sequence>MHCGFEAGFKKVCVMLSWLRARLLLSLFILFVPVLAGGLTLEYILNEAETAGKTIDYSGRQRMLTTRIDALMTRLAIEQAEADRRAVVSEIKDVADELGHVHDALLNGGGKYDLMASENPKVKEIYFQAPHDLDRRIETYLATIREMIAEGAIDRADIQARLTGLWQERNHLVRALDALTGEFSQENQRLVQGMKRWEWLSLGALLALLLLVWRFSLRPLAERVETEQEALEGISRNVPDGVITIDRHGSIRTFNKAAEEIFGYSEIQVIGQNVKVLMPDPHRSLHDGYLRNRAAGKENKIIGKGSREITGQHSNGAPLPLDLAIGEMMLGGEKVYIGVVRDISARKQMIRDLAAGHEKLVSFVRHTPAAVAMFDRKMRYILHSDRWCRDFGLTDQNIIGQCHYDVLPDMPDEWKESHARGMKGATERCEEDHFIRQNGVDVWLRWEIHPWYESDGAIGGIIMYTEVITERKQAQERLHLLTRAIESASCGIIITDAVSADNGLQYVNPAFERITGYEAAEVLGMNCRFLQGDETDPDMVMVLEKAVKNEEPVKVRLQNYRKDGVPFWNEVSISPVRDSRGRLINFVGVINDVTEQINSVENLRRSEARFRHLYNSTPVMLHSVNEEGRLISVSDYWLRAMGFGREEVLGRRLISFMEQDSAKKAEEEILPRFYQEGYIDDIEYTFLKKDGSAMDVALSAVSDEDEEGNFRSLGVVLDITDKKRVENELLQVQKVEAIGQLTGGIAHDFNNLLAVIMGNLQLIQRRSNDNERVSPLIESALKATGRGADLTRQLLVFARKQQLTPVATDINELVEGLIALFRRTLGEHIEIDTTLCDNAAPILVDQTQLESALLNLAVNARDAMPNGGKLLLSTENTSLDERYAKQHPEVEIGEYILVSVTDNGPGIPKDVQAQIFDPFFTTKDVGKGTGLGLSMVYGFVRQSKGHVRVYSEVNEGTTFQIFLPVNRDATETKVVEEAPERLQGSGQTVLVVEDEPEVRQMHVMLLEDSGFEIIQAANGPEAIEILKSDAAIDILFSDVVMPGGLSGIQLAGEAVKLRPGLPILLASGYPRAAVLEEDAPFELVLKPCPDNLLVSKLLSLLGQSDVEERMEAD</sequence>
<dbReference type="InterPro" id="IPR035965">
    <property type="entry name" value="PAS-like_dom_sf"/>
</dbReference>